<dbReference type="SMART" id="SM00860">
    <property type="entry name" value="SMI1_KNR4"/>
    <property type="match status" value="1"/>
</dbReference>
<evidence type="ECO:0000313" key="5">
    <source>
        <dbReference type="Proteomes" id="UP001596514"/>
    </source>
</evidence>
<dbReference type="InterPro" id="IPR051873">
    <property type="entry name" value="KNR4/SMI1_regulator"/>
</dbReference>
<protein>
    <submittedName>
        <fullName evidence="4">SMI1/KNR4 family protein</fullName>
    </submittedName>
</protein>
<keyword evidence="2" id="KW-0812">Transmembrane</keyword>
<proteinExistence type="predicted"/>
<feature type="transmembrane region" description="Helical" evidence="2">
    <location>
        <begin position="12"/>
        <end position="30"/>
    </location>
</feature>
<dbReference type="PANTHER" id="PTHR47432:SF1">
    <property type="entry name" value="CELL WALL ASSEMBLY REGULATOR SMI1"/>
    <property type="match status" value="1"/>
</dbReference>
<evidence type="ECO:0000259" key="3">
    <source>
        <dbReference type="SMART" id="SM00860"/>
    </source>
</evidence>
<dbReference type="SUPFAM" id="SSF160631">
    <property type="entry name" value="SMI1/KNR4-like"/>
    <property type="match status" value="1"/>
</dbReference>
<dbReference type="Proteomes" id="UP001596514">
    <property type="component" value="Unassembled WGS sequence"/>
</dbReference>
<evidence type="ECO:0000256" key="1">
    <source>
        <dbReference type="SAM" id="MobiDB-lite"/>
    </source>
</evidence>
<reference evidence="5" key="1">
    <citation type="journal article" date="2019" name="Int. J. Syst. Evol. Microbiol.">
        <title>The Global Catalogue of Microorganisms (GCM) 10K type strain sequencing project: providing services to taxonomists for standard genome sequencing and annotation.</title>
        <authorList>
            <consortium name="The Broad Institute Genomics Platform"/>
            <consortium name="The Broad Institute Genome Sequencing Center for Infectious Disease"/>
            <person name="Wu L."/>
            <person name="Ma J."/>
        </authorList>
    </citation>
    <scope>NUCLEOTIDE SEQUENCE [LARGE SCALE GENOMIC DNA]</scope>
    <source>
        <strain evidence="5">JCM 10083</strain>
    </source>
</reference>
<organism evidence="4 5">
    <name type="scientific">Streptosporangium amethystogenes subsp. fukuiense</name>
    <dbReference type="NCBI Taxonomy" id="698418"/>
    <lineage>
        <taxon>Bacteria</taxon>
        <taxon>Bacillati</taxon>
        <taxon>Actinomycetota</taxon>
        <taxon>Actinomycetes</taxon>
        <taxon>Streptosporangiales</taxon>
        <taxon>Streptosporangiaceae</taxon>
        <taxon>Streptosporangium</taxon>
    </lineage>
</organism>
<dbReference type="PANTHER" id="PTHR47432">
    <property type="entry name" value="CELL WALL ASSEMBLY REGULATOR SMI1"/>
    <property type="match status" value="1"/>
</dbReference>
<feature type="region of interest" description="Disordered" evidence="1">
    <location>
        <begin position="149"/>
        <end position="187"/>
    </location>
</feature>
<accession>A0ABW2T2I9</accession>
<dbReference type="EMBL" id="JBHTEE010000001">
    <property type="protein sequence ID" value="MFC7601951.1"/>
    <property type="molecule type" value="Genomic_DNA"/>
</dbReference>
<keyword evidence="5" id="KW-1185">Reference proteome</keyword>
<dbReference type="RefSeq" id="WP_343982914.1">
    <property type="nucleotide sequence ID" value="NZ_BAAAGK010000278.1"/>
</dbReference>
<name>A0ABW2T2I9_9ACTN</name>
<evidence type="ECO:0000256" key="2">
    <source>
        <dbReference type="SAM" id="Phobius"/>
    </source>
</evidence>
<dbReference type="Gene3D" id="3.40.1580.10">
    <property type="entry name" value="SMI1/KNR4-like"/>
    <property type="match status" value="1"/>
</dbReference>
<dbReference type="InterPro" id="IPR018958">
    <property type="entry name" value="Knr4/Smi1-like_dom"/>
</dbReference>
<dbReference type="InterPro" id="IPR037883">
    <property type="entry name" value="Knr4/Smi1-like_sf"/>
</dbReference>
<feature type="region of interest" description="Disordered" evidence="1">
    <location>
        <begin position="35"/>
        <end position="85"/>
    </location>
</feature>
<gene>
    <name evidence="4" type="ORF">ACFQVD_17785</name>
</gene>
<dbReference type="Pfam" id="PF09346">
    <property type="entry name" value="SMI1_KNR4"/>
    <property type="match status" value="1"/>
</dbReference>
<keyword evidence="2" id="KW-1133">Transmembrane helix</keyword>
<comment type="caution">
    <text evidence="4">The sequence shown here is derived from an EMBL/GenBank/DDBJ whole genome shotgun (WGS) entry which is preliminary data.</text>
</comment>
<feature type="domain" description="Knr4/Smi1-like" evidence="3">
    <location>
        <begin position="265"/>
        <end position="428"/>
    </location>
</feature>
<feature type="region of interest" description="Disordered" evidence="1">
    <location>
        <begin position="199"/>
        <end position="218"/>
    </location>
</feature>
<evidence type="ECO:0000313" key="4">
    <source>
        <dbReference type="EMBL" id="MFC7601951.1"/>
    </source>
</evidence>
<keyword evidence="2" id="KW-0472">Membrane</keyword>
<sequence>MLRLITSRRVRLALAAGLLAAVVVLVVRLWRRPEGGPGGDSPKKASIGSPAEKTASGAGHARRRPPAPLLGVPTEEDLRRYATGPPSAFRSAFERTFAPRQPREPLDGAVKGRLVRWGAVGIGLCLLAFGTQVLEKAVFSEGTRAAEGTALWSPPGVKDGCEPRAGQVLEPGMRHPAEEGPMIRPTGPCPVDVVAVTDSDVADPTSPPDEPSAAVPDADCRPQARVPRVRVIDPRMTRAVNRQWRRIERWLAANAPESLRTLGRPARARTIAVAEAQMGLRFPDDLRASLLRHDGARVVGDIWPFGFIGNRNQGVREIRDTWRRFCGMDGEDIGAEAGVDARAERWDGRMIPFGANGGGDHLVIDSVARDVGRTDHEGRMSFTPGGIRIRSYYGLLKATADALETGGSVGYWKPKVTGGELAWDVVRS</sequence>